<dbReference type="GO" id="GO:0006783">
    <property type="term" value="P:heme biosynthetic process"/>
    <property type="evidence" value="ECO:0007669"/>
    <property type="project" value="UniProtKB-KW"/>
</dbReference>
<evidence type="ECO:0000256" key="4">
    <source>
        <dbReference type="ARBA" id="ARBA00012655"/>
    </source>
</evidence>
<feature type="domain" description="Porphobilinogen deaminase N-terminal" evidence="11">
    <location>
        <begin position="41"/>
        <end position="271"/>
    </location>
</feature>
<evidence type="ECO:0000256" key="9">
    <source>
        <dbReference type="ARBA" id="ARBA00033064"/>
    </source>
</evidence>
<dbReference type="FunFam" id="3.40.190.10:FF:000005">
    <property type="entry name" value="Porphobilinogen deaminase"/>
    <property type="match status" value="1"/>
</dbReference>
<evidence type="ECO:0000256" key="2">
    <source>
        <dbReference type="ARBA" id="ARBA00004735"/>
    </source>
</evidence>
<evidence type="ECO:0000313" key="13">
    <source>
        <dbReference type="EMBL" id="UNI19769.1"/>
    </source>
</evidence>
<dbReference type="Gene3D" id="3.30.160.40">
    <property type="entry name" value="Porphobilinogen deaminase, C-terminal domain"/>
    <property type="match status" value="1"/>
</dbReference>
<gene>
    <name evidence="13" type="ORF">JDV02_005928</name>
</gene>
<evidence type="ECO:0000256" key="6">
    <source>
        <dbReference type="ARBA" id="ARBA00023133"/>
    </source>
</evidence>
<keyword evidence="14" id="KW-1185">Reference proteome</keyword>
<dbReference type="EMBL" id="CP086358">
    <property type="protein sequence ID" value="UNI19769.1"/>
    <property type="molecule type" value="Genomic_DNA"/>
</dbReference>
<name>A0A9Q8QJ73_9HYPO</name>
<dbReference type="GeneID" id="72067877"/>
<dbReference type="InterPro" id="IPR022417">
    <property type="entry name" value="Porphobilin_deaminase_N"/>
</dbReference>
<dbReference type="PANTHER" id="PTHR11557">
    <property type="entry name" value="PORPHOBILINOGEN DEAMINASE"/>
    <property type="match status" value="1"/>
</dbReference>
<dbReference type="Pfam" id="PF01379">
    <property type="entry name" value="Porphobil_deam"/>
    <property type="match status" value="1"/>
</dbReference>
<comment type="pathway">
    <text evidence="2">Porphyrin-containing compound metabolism; protoporphyrin-IX biosynthesis; coproporphyrinogen-III from 5-aminolevulinate: step 2/4.</text>
</comment>
<dbReference type="InterPro" id="IPR022419">
    <property type="entry name" value="Porphobilin_deaminase_cofac_BS"/>
</dbReference>
<dbReference type="InterPro" id="IPR036803">
    <property type="entry name" value="Porphobilinogen_deaminase_C_sf"/>
</dbReference>
<feature type="region of interest" description="Disordered" evidence="10">
    <location>
        <begin position="61"/>
        <end position="84"/>
    </location>
</feature>
<dbReference type="GO" id="GO:0004418">
    <property type="term" value="F:hydroxymethylbilane synthase activity"/>
    <property type="evidence" value="ECO:0007669"/>
    <property type="project" value="UniProtKB-EC"/>
</dbReference>
<keyword evidence="7" id="KW-0627">Porphyrin biosynthesis</keyword>
<evidence type="ECO:0000256" key="7">
    <source>
        <dbReference type="ARBA" id="ARBA00023244"/>
    </source>
</evidence>
<dbReference type="PANTHER" id="PTHR11557:SF0">
    <property type="entry name" value="PORPHOBILINOGEN DEAMINASE"/>
    <property type="match status" value="1"/>
</dbReference>
<dbReference type="PROSITE" id="PS00533">
    <property type="entry name" value="PORPHOBILINOGEN_DEAM"/>
    <property type="match status" value="1"/>
</dbReference>
<dbReference type="AlphaFoldDB" id="A0A9Q8QJ73"/>
<protein>
    <recommendedName>
        <fullName evidence="4">hydroxymethylbilane synthase</fullName>
        <ecNumber evidence="4">2.5.1.61</ecNumber>
    </recommendedName>
    <alternativeName>
        <fullName evidence="9">Hydroxymethylbilane synthase</fullName>
    </alternativeName>
    <alternativeName>
        <fullName evidence="8">Pre-uroporphyrinogen synthase</fullName>
    </alternativeName>
</protein>
<dbReference type="PRINTS" id="PR00151">
    <property type="entry name" value="PORPHBDMNASE"/>
</dbReference>
<feature type="compositionally biased region" description="Polar residues" evidence="10">
    <location>
        <begin position="20"/>
        <end position="33"/>
    </location>
</feature>
<evidence type="ECO:0000259" key="11">
    <source>
        <dbReference type="Pfam" id="PF01379"/>
    </source>
</evidence>
<evidence type="ECO:0000256" key="5">
    <source>
        <dbReference type="ARBA" id="ARBA00022679"/>
    </source>
</evidence>
<dbReference type="RefSeq" id="XP_047843250.1">
    <property type="nucleotide sequence ID" value="XM_047987266.1"/>
</dbReference>
<comment type="cofactor">
    <cofactor evidence="1">
        <name>dipyrromethane</name>
        <dbReference type="ChEBI" id="CHEBI:60342"/>
    </cofactor>
</comment>
<evidence type="ECO:0000256" key="1">
    <source>
        <dbReference type="ARBA" id="ARBA00001916"/>
    </source>
</evidence>
<dbReference type="InterPro" id="IPR000860">
    <property type="entry name" value="HemC"/>
</dbReference>
<reference evidence="13" key="1">
    <citation type="submission" date="2021-11" db="EMBL/GenBank/DDBJ databases">
        <title>Purpureocillium_takamizusanense_genome.</title>
        <authorList>
            <person name="Nguyen N.-H."/>
        </authorList>
    </citation>
    <scope>NUCLEOTIDE SEQUENCE</scope>
    <source>
        <strain evidence="13">PT3</strain>
    </source>
</reference>
<dbReference type="KEGG" id="ptkz:JDV02_005928"/>
<dbReference type="Gene3D" id="3.40.190.10">
    <property type="entry name" value="Periplasmic binding protein-like II"/>
    <property type="match status" value="2"/>
</dbReference>
<dbReference type="Pfam" id="PF03900">
    <property type="entry name" value="Porphobil_deamC"/>
    <property type="match status" value="1"/>
</dbReference>
<keyword evidence="6" id="KW-0350">Heme biosynthesis</keyword>
<comment type="similarity">
    <text evidence="3">Belongs to the HMBS family.</text>
</comment>
<dbReference type="SUPFAM" id="SSF53850">
    <property type="entry name" value="Periplasmic binding protein-like II"/>
    <property type="match status" value="1"/>
</dbReference>
<evidence type="ECO:0000256" key="3">
    <source>
        <dbReference type="ARBA" id="ARBA00005638"/>
    </source>
</evidence>
<feature type="region of interest" description="Disordered" evidence="10">
    <location>
        <begin position="20"/>
        <end position="40"/>
    </location>
</feature>
<dbReference type="GO" id="GO:0005737">
    <property type="term" value="C:cytoplasm"/>
    <property type="evidence" value="ECO:0007669"/>
    <property type="project" value="TreeGrafter"/>
</dbReference>
<feature type="compositionally biased region" description="Low complexity" evidence="10">
    <location>
        <begin position="68"/>
        <end position="84"/>
    </location>
</feature>
<keyword evidence="5 13" id="KW-0808">Transferase</keyword>
<evidence type="ECO:0000313" key="14">
    <source>
        <dbReference type="Proteomes" id="UP000829364"/>
    </source>
</evidence>
<organism evidence="13 14">
    <name type="scientific">Purpureocillium takamizusanense</name>
    <dbReference type="NCBI Taxonomy" id="2060973"/>
    <lineage>
        <taxon>Eukaryota</taxon>
        <taxon>Fungi</taxon>
        <taxon>Dikarya</taxon>
        <taxon>Ascomycota</taxon>
        <taxon>Pezizomycotina</taxon>
        <taxon>Sordariomycetes</taxon>
        <taxon>Hypocreomycetidae</taxon>
        <taxon>Hypocreales</taxon>
        <taxon>Ophiocordycipitaceae</taxon>
        <taxon>Purpureocillium</taxon>
    </lineage>
</organism>
<feature type="domain" description="Porphobilinogen deaminase C-terminal" evidence="12">
    <location>
        <begin position="290"/>
        <end position="377"/>
    </location>
</feature>
<dbReference type="Proteomes" id="UP000829364">
    <property type="component" value="Chromosome 5"/>
</dbReference>
<dbReference type="NCBIfam" id="TIGR00212">
    <property type="entry name" value="hemC"/>
    <property type="match status" value="1"/>
</dbReference>
<dbReference type="SUPFAM" id="SSF54782">
    <property type="entry name" value="Porphobilinogen deaminase (hydroxymethylbilane synthase), C-terminal domain"/>
    <property type="match status" value="1"/>
</dbReference>
<proteinExistence type="inferred from homology"/>
<evidence type="ECO:0000256" key="10">
    <source>
        <dbReference type="SAM" id="MobiDB-lite"/>
    </source>
</evidence>
<dbReference type="InterPro" id="IPR022418">
    <property type="entry name" value="Porphobilinogen_deaminase_C"/>
</dbReference>
<dbReference type="OrthoDB" id="564646at2759"/>
<evidence type="ECO:0000256" key="8">
    <source>
        <dbReference type="ARBA" id="ARBA00030685"/>
    </source>
</evidence>
<accession>A0A9Q8QJ73</accession>
<sequence length="389" mass="41505">MHGHTQRHLRSQLAKMSFNTSSLGPQAEGTQDGSPPHPREIVLGCRKSELALIQARTIASKLSKTHDPSSSSSSSSSSPTTFSVATSSVAGDADKHTPFALLSKQTGGSDVGKSLWTNGLEADMLAGKFHLLVHCLKDMPTTLPPHCFLAAIPKREDPRDAVVMRSGSAFTSIDQLPPGSVVGSSSSRRRALIRRNWPHLEVAECRGNLDTRLAKLDAPSSPFSCILLATAGLLRLGLGHRITQRLDPSVFPYAVGQGALGIEMPAERQEVLLLDLVRHADHKPSRWLGMAERAMLRSLQGGCSSPIGVWSSLEPFEEESGPGSTRQQACEGGGILRLRATVLHVDGASEIYAENSGSVLCDGDAEQLGISVAKLLLDKGARALLAKHE</sequence>
<dbReference type="EC" id="2.5.1.61" evidence="4"/>
<evidence type="ECO:0000259" key="12">
    <source>
        <dbReference type="Pfam" id="PF03900"/>
    </source>
</evidence>